<keyword evidence="3" id="KW-1185">Reference proteome</keyword>
<name>A0A8H6I1R8_9AGAR</name>
<organism evidence="2 3">
    <name type="scientific">Ephemerocybe angulata</name>
    <dbReference type="NCBI Taxonomy" id="980116"/>
    <lineage>
        <taxon>Eukaryota</taxon>
        <taxon>Fungi</taxon>
        <taxon>Dikarya</taxon>
        <taxon>Basidiomycota</taxon>
        <taxon>Agaricomycotina</taxon>
        <taxon>Agaricomycetes</taxon>
        <taxon>Agaricomycetidae</taxon>
        <taxon>Agaricales</taxon>
        <taxon>Agaricineae</taxon>
        <taxon>Psathyrellaceae</taxon>
        <taxon>Ephemerocybe</taxon>
    </lineage>
</organism>
<evidence type="ECO:0000256" key="1">
    <source>
        <dbReference type="SAM" id="Phobius"/>
    </source>
</evidence>
<gene>
    <name evidence="2" type="ORF">DFP72DRAFT_1066693</name>
</gene>
<keyword evidence="1" id="KW-0812">Transmembrane</keyword>
<accession>A0A8H6I1R8</accession>
<keyword evidence="1" id="KW-1133">Transmembrane helix</keyword>
<reference evidence="2 3" key="1">
    <citation type="submission" date="2020-07" db="EMBL/GenBank/DDBJ databases">
        <title>Comparative genomics of pyrophilous fungi reveals a link between fire events and developmental genes.</title>
        <authorList>
            <consortium name="DOE Joint Genome Institute"/>
            <person name="Steindorff A.S."/>
            <person name="Carver A."/>
            <person name="Calhoun S."/>
            <person name="Stillman K."/>
            <person name="Liu H."/>
            <person name="Lipzen A."/>
            <person name="Pangilinan J."/>
            <person name="Labutti K."/>
            <person name="Bruns T.D."/>
            <person name="Grigoriev I.V."/>
        </authorList>
    </citation>
    <scope>NUCLEOTIDE SEQUENCE [LARGE SCALE GENOMIC DNA]</scope>
    <source>
        <strain evidence="2 3">CBS 144469</strain>
    </source>
</reference>
<dbReference type="Proteomes" id="UP000521943">
    <property type="component" value="Unassembled WGS sequence"/>
</dbReference>
<keyword evidence="1" id="KW-0472">Membrane</keyword>
<evidence type="ECO:0000313" key="3">
    <source>
        <dbReference type="Proteomes" id="UP000521943"/>
    </source>
</evidence>
<dbReference type="EMBL" id="JACGCI010000026">
    <property type="protein sequence ID" value="KAF6756337.1"/>
    <property type="molecule type" value="Genomic_DNA"/>
</dbReference>
<sequence>MDIKLEYLFPIAIVIRLASTVFFVVASEGLPLLILCMLSIATAGRSLMIALRDGP</sequence>
<feature type="transmembrane region" description="Helical" evidence="1">
    <location>
        <begin position="32"/>
        <end position="51"/>
    </location>
</feature>
<evidence type="ECO:0000313" key="2">
    <source>
        <dbReference type="EMBL" id="KAF6756337.1"/>
    </source>
</evidence>
<proteinExistence type="predicted"/>
<dbReference type="AlphaFoldDB" id="A0A8H6I1R8"/>
<comment type="caution">
    <text evidence="2">The sequence shown here is derived from an EMBL/GenBank/DDBJ whole genome shotgun (WGS) entry which is preliminary data.</text>
</comment>
<protein>
    <submittedName>
        <fullName evidence="2">Uncharacterized protein</fullName>
    </submittedName>
</protein>